<comment type="caution">
    <text evidence="2">The sequence shown here is derived from an EMBL/GenBank/DDBJ whole genome shotgun (WGS) entry which is preliminary data.</text>
</comment>
<accession>A0AAV1I145</accession>
<keyword evidence="3" id="KW-1185">Reference proteome</keyword>
<reference evidence="2 3" key="1">
    <citation type="submission" date="2023-10" db="EMBL/GenBank/DDBJ databases">
        <authorList>
            <person name="Maclean D."/>
            <person name="Macfadyen A."/>
        </authorList>
    </citation>
    <scope>NUCLEOTIDE SEQUENCE [LARGE SCALE GENOMIC DNA]</scope>
</reference>
<dbReference type="AlphaFoldDB" id="A0AAV1I145"/>
<dbReference type="Proteomes" id="UP001314263">
    <property type="component" value="Unassembled WGS sequence"/>
</dbReference>
<feature type="signal peptide" evidence="1">
    <location>
        <begin position="1"/>
        <end position="24"/>
    </location>
</feature>
<organism evidence="2 3">
    <name type="scientific">Coccomyxa viridis</name>
    <dbReference type="NCBI Taxonomy" id="1274662"/>
    <lineage>
        <taxon>Eukaryota</taxon>
        <taxon>Viridiplantae</taxon>
        <taxon>Chlorophyta</taxon>
        <taxon>core chlorophytes</taxon>
        <taxon>Trebouxiophyceae</taxon>
        <taxon>Trebouxiophyceae incertae sedis</taxon>
        <taxon>Coccomyxaceae</taxon>
        <taxon>Coccomyxa</taxon>
    </lineage>
</organism>
<feature type="chain" id="PRO_5043863928" evidence="1">
    <location>
        <begin position="25"/>
        <end position="76"/>
    </location>
</feature>
<gene>
    <name evidence="2" type="ORF">CVIRNUC_003897</name>
</gene>
<sequence length="76" mass="8607">MIALLKIAALLLVAVMALASSADARALLDYDGCYNRWRAWNFVTGDFYCDGHRWDRGGNWYGNDGRSHYGRDGYGR</sequence>
<evidence type="ECO:0000313" key="3">
    <source>
        <dbReference type="Proteomes" id="UP001314263"/>
    </source>
</evidence>
<name>A0AAV1I145_9CHLO</name>
<evidence type="ECO:0000256" key="1">
    <source>
        <dbReference type="SAM" id="SignalP"/>
    </source>
</evidence>
<dbReference type="EMBL" id="CAUYUE010000005">
    <property type="protein sequence ID" value="CAK0771795.1"/>
    <property type="molecule type" value="Genomic_DNA"/>
</dbReference>
<evidence type="ECO:0000313" key="2">
    <source>
        <dbReference type="EMBL" id="CAK0771795.1"/>
    </source>
</evidence>
<protein>
    <submittedName>
        <fullName evidence="2">Uncharacterized protein</fullName>
    </submittedName>
</protein>
<proteinExistence type="predicted"/>
<keyword evidence="1" id="KW-0732">Signal</keyword>